<dbReference type="AlphaFoldDB" id="X1NRE7"/>
<sequence>MDILEFLKPWTEEQELIFFEAVGIQIIRLETRRMTQKNKPFVNLVPVQEIGRLLKQAVYDSCITCGGCETNLEADCDICGICGWENPLVKFGYI</sequence>
<reference evidence="1" key="1">
    <citation type="journal article" date="2014" name="Front. Microbiol.">
        <title>High frequency of phylogenetically diverse reductive dehalogenase-homologous genes in deep subseafloor sedimentary metagenomes.</title>
        <authorList>
            <person name="Kawai M."/>
            <person name="Futagami T."/>
            <person name="Toyoda A."/>
            <person name="Takaki Y."/>
            <person name="Nishi S."/>
            <person name="Hori S."/>
            <person name="Arai W."/>
            <person name="Tsubouchi T."/>
            <person name="Morono Y."/>
            <person name="Uchiyama I."/>
            <person name="Ito T."/>
            <person name="Fujiyama A."/>
            <person name="Inagaki F."/>
            <person name="Takami H."/>
        </authorList>
    </citation>
    <scope>NUCLEOTIDE SEQUENCE</scope>
    <source>
        <strain evidence="1">Expedition CK06-06</strain>
    </source>
</reference>
<gene>
    <name evidence="1" type="ORF">S06H3_50807</name>
</gene>
<protein>
    <submittedName>
        <fullName evidence="1">Uncharacterized protein</fullName>
    </submittedName>
</protein>
<name>X1NRE7_9ZZZZ</name>
<comment type="caution">
    <text evidence="1">The sequence shown here is derived from an EMBL/GenBank/DDBJ whole genome shotgun (WGS) entry which is preliminary data.</text>
</comment>
<accession>X1NRE7</accession>
<dbReference type="EMBL" id="BARV01032198">
    <property type="protein sequence ID" value="GAI32786.1"/>
    <property type="molecule type" value="Genomic_DNA"/>
</dbReference>
<organism evidence="1">
    <name type="scientific">marine sediment metagenome</name>
    <dbReference type="NCBI Taxonomy" id="412755"/>
    <lineage>
        <taxon>unclassified sequences</taxon>
        <taxon>metagenomes</taxon>
        <taxon>ecological metagenomes</taxon>
    </lineage>
</organism>
<evidence type="ECO:0000313" key="1">
    <source>
        <dbReference type="EMBL" id="GAI32786.1"/>
    </source>
</evidence>
<proteinExistence type="predicted"/>